<dbReference type="Proteomes" id="UP000474024">
    <property type="component" value="Unassembled WGS sequence"/>
</dbReference>
<accession>A0A6L5YUW5</accession>
<dbReference type="CDD" id="cd02883">
    <property type="entry name" value="NUDIX_Hydrolase"/>
    <property type="match status" value="1"/>
</dbReference>
<dbReference type="PROSITE" id="PS00893">
    <property type="entry name" value="NUDIX_BOX"/>
    <property type="match status" value="1"/>
</dbReference>
<organism evidence="4 5">
    <name type="scientific">Roseburia porci</name>
    <dbReference type="NCBI Taxonomy" id="2605790"/>
    <lineage>
        <taxon>Bacteria</taxon>
        <taxon>Bacillati</taxon>
        <taxon>Bacillota</taxon>
        <taxon>Clostridia</taxon>
        <taxon>Lachnospirales</taxon>
        <taxon>Lachnospiraceae</taxon>
        <taxon>Roseburia</taxon>
    </lineage>
</organism>
<evidence type="ECO:0000256" key="2">
    <source>
        <dbReference type="ARBA" id="ARBA00022801"/>
    </source>
</evidence>
<dbReference type="Gene3D" id="3.90.79.10">
    <property type="entry name" value="Nucleoside Triphosphate Pyrophosphohydrolase"/>
    <property type="match status" value="1"/>
</dbReference>
<protein>
    <submittedName>
        <fullName evidence="4">NUDIX domain-containing protein</fullName>
    </submittedName>
</protein>
<reference evidence="4 5" key="1">
    <citation type="submission" date="2019-08" db="EMBL/GenBank/DDBJ databases">
        <title>In-depth cultivation of the pig gut microbiome towards novel bacterial diversity and tailored functional studies.</title>
        <authorList>
            <person name="Wylensek D."/>
            <person name="Hitch T.C.A."/>
            <person name="Clavel T."/>
        </authorList>
    </citation>
    <scope>NUCLEOTIDE SEQUENCE [LARGE SCALE GENOMIC DNA]</scope>
    <source>
        <strain evidence="4 5">MUC/MUC-530-WT-4D</strain>
    </source>
</reference>
<dbReference type="GO" id="GO:0016787">
    <property type="term" value="F:hydrolase activity"/>
    <property type="evidence" value="ECO:0007669"/>
    <property type="project" value="UniProtKB-KW"/>
</dbReference>
<evidence type="ECO:0000259" key="3">
    <source>
        <dbReference type="PROSITE" id="PS51462"/>
    </source>
</evidence>
<name>A0A6L5YUW5_9FIRM</name>
<dbReference type="EMBL" id="VUNI01000024">
    <property type="protein sequence ID" value="MST75729.1"/>
    <property type="molecule type" value="Genomic_DNA"/>
</dbReference>
<gene>
    <name evidence="4" type="ORF">FYJ75_12030</name>
</gene>
<evidence type="ECO:0000313" key="5">
    <source>
        <dbReference type="Proteomes" id="UP000474024"/>
    </source>
</evidence>
<dbReference type="PANTHER" id="PTHR43736">
    <property type="entry name" value="ADP-RIBOSE PYROPHOSPHATASE"/>
    <property type="match status" value="1"/>
</dbReference>
<dbReference type="Pfam" id="PF00293">
    <property type="entry name" value="NUDIX"/>
    <property type="match status" value="1"/>
</dbReference>
<sequence length="173" mass="20446">MEKIQIYDLGNYTEDMKEYEKYSVRGVIVRNGKIAMQKSKEGDYKILGGGMDPGEDYKDALLREVQEEAGLIVIPESIRPIGEIEEKRRDRFDEHMIFHCHSMFFFCDVKEEMTKTSMTASEIEKGYHLEWATPEEILSGNRPFMNQPWIYRDTEFIRMYAEGKFDECQKKNQ</sequence>
<dbReference type="PANTHER" id="PTHR43736:SF1">
    <property type="entry name" value="DIHYDRONEOPTERIN TRIPHOSPHATE DIPHOSPHATASE"/>
    <property type="match status" value="1"/>
</dbReference>
<proteinExistence type="inferred from homology"/>
<dbReference type="PROSITE" id="PS51462">
    <property type="entry name" value="NUDIX"/>
    <property type="match status" value="1"/>
</dbReference>
<evidence type="ECO:0000313" key="4">
    <source>
        <dbReference type="EMBL" id="MST75729.1"/>
    </source>
</evidence>
<keyword evidence="5" id="KW-1185">Reference proteome</keyword>
<dbReference type="InterPro" id="IPR020084">
    <property type="entry name" value="NUDIX_hydrolase_CS"/>
</dbReference>
<comment type="caution">
    <text evidence="4">The sequence shown here is derived from an EMBL/GenBank/DDBJ whole genome shotgun (WGS) entry which is preliminary data.</text>
</comment>
<dbReference type="RefSeq" id="WP_154430690.1">
    <property type="nucleotide sequence ID" value="NZ_VUNI01000024.1"/>
</dbReference>
<dbReference type="InterPro" id="IPR000086">
    <property type="entry name" value="NUDIX_hydrolase_dom"/>
</dbReference>
<keyword evidence="2" id="KW-0378">Hydrolase</keyword>
<feature type="domain" description="Nudix hydrolase" evidence="3">
    <location>
        <begin position="19"/>
        <end position="159"/>
    </location>
</feature>
<dbReference type="AlphaFoldDB" id="A0A6L5YUW5"/>
<comment type="similarity">
    <text evidence="1">Belongs to the Nudix hydrolase family.</text>
</comment>
<evidence type="ECO:0000256" key="1">
    <source>
        <dbReference type="ARBA" id="ARBA00005582"/>
    </source>
</evidence>
<dbReference type="SUPFAM" id="SSF55811">
    <property type="entry name" value="Nudix"/>
    <property type="match status" value="1"/>
</dbReference>
<dbReference type="InterPro" id="IPR015797">
    <property type="entry name" value="NUDIX_hydrolase-like_dom_sf"/>
</dbReference>